<dbReference type="EC" id="2.4.-.-" evidence="2"/>
<proteinExistence type="predicted"/>
<evidence type="ECO:0000259" key="1">
    <source>
        <dbReference type="Pfam" id="PF00534"/>
    </source>
</evidence>
<reference evidence="2 3" key="1">
    <citation type="journal article" date="2018" name="Arch. Microbiol.">
        <title>Hymenobacter segetis sp. nov., isolated from soil.</title>
        <authorList>
            <person name="Ten L.N."/>
            <person name="Lim S.J."/>
            <person name="Kim B.O."/>
            <person name="Kang I.K."/>
            <person name="Jung H.Y."/>
        </authorList>
    </citation>
    <scope>NUCLEOTIDE SEQUENCE [LARGE SCALE GENOMIC DNA]</scope>
    <source>
        <strain evidence="2 3">S7-3-11</strain>
    </source>
</reference>
<sequence length="382" mass="42081">MDKSSPLVLVIDNSRAVTGALNAMRHATGPLRPGLRFEYVLPTGSTGRPVLEADGYVVHELPFVEISRRKADLLKYVPLLLLNGWRLHRLAQKRGARLVHLNDFYNLTGYVARFFSLGQLQVLTHVRFLPQTLPQPLARTWRWLAEHAAQQVLCVSEAVRSYFAPAHAGVRTVYDPLPARGEELPPYAVAAGSDGPVRLLYLSNYIRGKGQNFALEAFGQAYARNPNLRLHFVGGDMGMVKNQEFRQELEAAARAAGLAEVVHFDGFAANTEAAMKAHDIVLNFSEAESFSLTCLDALYYGVPLIATDCGGPAELFENGKSGLLVPNRAVPAMAEAIVALAGNEALRQQFSAASRLFVRQKFAPAHTYERLDACYRQVLARP</sequence>
<keyword evidence="2" id="KW-0328">Glycosyltransferase</keyword>
<dbReference type="Proteomes" id="UP001479606">
    <property type="component" value="Unassembled WGS sequence"/>
</dbReference>
<evidence type="ECO:0000313" key="3">
    <source>
        <dbReference type="Proteomes" id="UP001479606"/>
    </source>
</evidence>
<name>A0ABU9M1G0_9BACT</name>
<dbReference type="InterPro" id="IPR001296">
    <property type="entry name" value="Glyco_trans_1"/>
</dbReference>
<dbReference type="CDD" id="cd03801">
    <property type="entry name" value="GT4_PimA-like"/>
    <property type="match status" value="1"/>
</dbReference>
<organism evidence="2 3">
    <name type="scientific">Hymenobacter segetis</name>
    <dbReference type="NCBI Taxonomy" id="2025509"/>
    <lineage>
        <taxon>Bacteria</taxon>
        <taxon>Pseudomonadati</taxon>
        <taxon>Bacteroidota</taxon>
        <taxon>Cytophagia</taxon>
        <taxon>Cytophagales</taxon>
        <taxon>Hymenobacteraceae</taxon>
        <taxon>Hymenobacter</taxon>
    </lineage>
</organism>
<keyword evidence="3" id="KW-1185">Reference proteome</keyword>
<dbReference type="PANTHER" id="PTHR12526:SF630">
    <property type="entry name" value="GLYCOSYLTRANSFERASE"/>
    <property type="match status" value="1"/>
</dbReference>
<accession>A0ABU9M1G0</accession>
<dbReference type="Pfam" id="PF00534">
    <property type="entry name" value="Glycos_transf_1"/>
    <property type="match status" value="1"/>
</dbReference>
<dbReference type="GO" id="GO:0016757">
    <property type="term" value="F:glycosyltransferase activity"/>
    <property type="evidence" value="ECO:0007669"/>
    <property type="project" value="UniProtKB-KW"/>
</dbReference>
<protein>
    <submittedName>
        <fullName evidence="2">Glycosyltransferase family 4 protein</fullName>
        <ecNumber evidence="2">2.4.-.-</ecNumber>
    </submittedName>
</protein>
<dbReference type="Gene3D" id="3.40.50.2000">
    <property type="entry name" value="Glycogen Phosphorylase B"/>
    <property type="match status" value="2"/>
</dbReference>
<dbReference type="RefSeq" id="WP_342301195.1">
    <property type="nucleotide sequence ID" value="NZ_JBCEVZ010000086.1"/>
</dbReference>
<keyword evidence="2" id="KW-0808">Transferase</keyword>
<dbReference type="PANTHER" id="PTHR12526">
    <property type="entry name" value="GLYCOSYLTRANSFERASE"/>
    <property type="match status" value="1"/>
</dbReference>
<gene>
    <name evidence="2" type="ORF">AAFH49_20770</name>
</gene>
<evidence type="ECO:0000313" key="2">
    <source>
        <dbReference type="EMBL" id="MEL5996655.1"/>
    </source>
</evidence>
<dbReference type="SUPFAM" id="SSF53756">
    <property type="entry name" value="UDP-Glycosyltransferase/glycogen phosphorylase"/>
    <property type="match status" value="1"/>
</dbReference>
<comment type="caution">
    <text evidence="2">The sequence shown here is derived from an EMBL/GenBank/DDBJ whole genome shotgun (WGS) entry which is preliminary data.</text>
</comment>
<feature type="domain" description="Glycosyl transferase family 1" evidence="1">
    <location>
        <begin position="195"/>
        <end position="355"/>
    </location>
</feature>
<dbReference type="EMBL" id="JBCEVZ010000086">
    <property type="protein sequence ID" value="MEL5996655.1"/>
    <property type="molecule type" value="Genomic_DNA"/>
</dbReference>